<evidence type="ECO:0000256" key="2">
    <source>
        <dbReference type="ARBA" id="ARBA00022679"/>
    </source>
</evidence>
<keyword evidence="3" id="KW-0012">Acyltransferase</keyword>
<sequence length="111" mass="12302">TLFPIIQFKLSDIGEGIAEVQIKEWHYKVDDVARVGQPLVELEVDEVVDTEETSEEPKKESLKEAPSAAVPPPKSDSGSGTSIVTFKLFDIGEGIAEVQVKEWRVKHRISV</sequence>
<organism evidence="9 10">
    <name type="scientific">Teladorsagia circumcincta</name>
    <name type="common">Brown stomach worm</name>
    <name type="synonym">Ostertagia circumcincta</name>
    <dbReference type="NCBI Taxonomy" id="45464"/>
    <lineage>
        <taxon>Eukaryota</taxon>
        <taxon>Metazoa</taxon>
        <taxon>Ecdysozoa</taxon>
        <taxon>Nematoda</taxon>
        <taxon>Chromadorea</taxon>
        <taxon>Rhabditida</taxon>
        <taxon>Rhabditina</taxon>
        <taxon>Rhabditomorpha</taxon>
        <taxon>Strongyloidea</taxon>
        <taxon>Trichostrongylidae</taxon>
        <taxon>Teladorsagia</taxon>
    </lineage>
</organism>
<dbReference type="GO" id="GO:0005739">
    <property type="term" value="C:mitochondrion"/>
    <property type="evidence" value="ECO:0007669"/>
    <property type="project" value="TreeGrafter"/>
</dbReference>
<dbReference type="Proteomes" id="UP000230423">
    <property type="component" value="Unassembled WGS sequence"/>
</dbReference>
<reference evidence="9 10" key="1">
    <citation type="submission" date="2015-09" db="EMBL/GenBank/DDBJ databases">
        <title>Draft genome of the parasitic nematode Teladorsagia circumcincta isolate WARC Sus (inbred).</title>
        <authorList>
            <person name="Mitreva M."/>
        </authorList>
    </citation>
    <scope>NUCLEOTIDE SEQUENCE [LARGE SCALE GENOMIC DNA]</scope>
    <source>
        <strain evidence="9 10">S</strain>
    </source>
</reference>
<dbReference type="PANTHER" id="PTHR43178">
    <property type="entry name" value="DIHYDROLIPOAMIDE ACETYLTRANSFERASE COMPONENT OF PYRUVATE DEHYDROGENASE COMPLEX"/>
    <property type="match status" value="1"/>
</dbReference>
<dbReference type="InterPro" id="IPR011053">
    <property type="entry name" value="Single_hybrid_motif"/>
</dbReference>
<dbReference type="GO" id="GO:0016407">
    <property type="term" value="F:acetyltransferase activity"/>
    <property type="evidence" value="ECO:0007669"/>
    <property type="project" value="TreeGrafter"/>
</dbReference>
<proteinExistence type="predicted"/>
<keyword evidence="2" id="KW-0808">Transferase</keyword>
<evidence type="ECO:0000256" key="3">
    <source>
        <dbReference type="ARBA" id="ARBA00023315"/>
    </source>
</evidence>
<evidence type="ECO:0000256" key="4">
    <source>
        <dbReference type="ARBA" id="ARBA00038880"/>
    </source>
</evidence>
<evidence type="ECO:0000256" key="5">
    <source>
        <dbReference type="ARBA" id="ARBA00039275"/>
    </source>
</evidence>
<accession>A0A2G9TNS7</accession>
<dbReference type="SUPFAM" id="SSF51230">
    <property type="entry name" value="Single hybrid motif"/>
    <property type="match status" value="1"/>
</dbReference>
<protein>
    <recommendedName>
        <fullName evidence="5">Lipoamide acyltransferase component of branched-chain alpha-keto acid dehydrogenase complex, mitochondrial</fullName>
        <ecNumber evidence="4">2.3.1.168</ecNumber>
    </recommendedName>
    <alternativeName>
        <fullName evidence="6">Branched-chain alpha-keto acid dehydrogenase complex component E2</fullName>
    </alternativeName>
</protein>
<dbReference type="GO" id="GO:0031405">
    <property type="term" value="F:lipoic acid binding"/>
    <property type="evidence" value="ECO:0007669"/>
    <property type="project" value="TreeGrafter"/>
</dbReference>
<dbReference type="EMBL" id="KZ357318">
    <property type="protein sequence ID" value="PIO59636.1"/>
    <property type="molecule type" value="Genomic_DNA"/>
</dbReference>
<dbReference type="Pfam" id="PF00364">
    <property type="entry name" value="Biotin_lipoyl"/>
    <property type="match status" value="1"/>
</dbReference>
<dbReference type="Gene3D" id="2.40.50.100">
    <property type="match status" value="1"/>
</dbReference>
<keyword evidence="10" id="KW-1185">Reference proteome</keyword>
<evidence type="ECO:0000313" key="9">
    <source>
        <dbReference type="EMBL" id="PIO59636.1"/>
    </source>
</evidence>
<evidence type="ECO:0000256" key="7">
    <source>
        <dbReference type="SAM" id="MobiDB-lite"/>
    </source>
</evidence>
<evidence type="ECO:0000259" key="8">
    <source>
        <dbReference type="Pfam" id="PF00364"/>
    </source>
</evidence>
<dbReference type="PANTHER" id="PTHR43178:SF5">
    <property type="entry name" value="LIPOAMIDE ACYLTRANSFERASE COMPONENT OF BRANCHED-CHAIN ALPHA-KETO ACID DEHYDROGENASE COMPLEX, MITOCHONDRIAL"/>
    <property type="match status" value="1"/>
</dbReference>
<evidence type="ECO:0000256" key="1">
    <source>
        <dbReference type="ARBA" id="ARBA00001938"/>
    </source>
</evidence>
<name>A0A2G9TNS7_TELCI</name>
<feature type="domain" description="Lipoyl-binding" evidence="8">
    <location>
        <begin position="7"/>
        <end position="45"/>
    </location>
</feature>
<comment type="cofactor">
    <cofactor evidence="1">
        <name>(R)-lipoate</name>
        <dbReference type="ChEBI" id="CHEBI:83088"/>
    </cofactor>
</comment>
<dbReference type="AlphaFoldDB" id="A0A2G9TNS7"/>
<dbReference type="EC" id="2.3.1.168" evidence="4"/>
<gene>
    <name evidence="9" type="ORF">TELCIR_18898</name>
</gene>
<dbReference type="InterPro" id="IPR000089">
    <property type="entry name" value="Biotin_lipoyl"/>
</dbReference>
<dbReference type="InterPro" id="IPR050743">
    <property type="entry name" value="2-oxoacid_DH_E2_comp"/>
</dbReference>
<feature type="region of interest" description="Disordered" evidence="7">
    <location>
        <begin position="46"/>
        <end position="80"/>
    </location>
</feature>
<evidence type="ECO:0000313" key="10">
    <source>
        <dbReference type="Proteomes" id="UP000230423"/>
    </source>
</evidence>
<evidence type="ECO:0000256" key="6">
    <source>
        <dbReference type="ARBA" id="ARBA00042008"/>
    </source>
</evidence>
<feature type="non-terminal residue" evidence="9">
    <location>
        <position position="1"/>
    </location>
</feature>
<dbReference type="GO" id="GO:0043754">
    <property type="term" value="F:dihydrolipoamide branched chain acyltransferase activity"/>
    <property type="evidence" value="ECO:0007669"/>
    <property type="project" value="UniProtKB-EC"/>
</dbReference>